<gene>
    <name evidence="2" type="ORF">Gogos_016870</name>
</gene>
<feature type="transmembrane region" description="Helical" evidence="1">
    <location>
        <begin position="6"/>
        <end position="31"/>
    </location>
</feature>
<evidence type="ECO:0000313" key="3">
    <source>
        <dbReference type="Proteomes" id="UP000593579"/>
    </source>
</evidence>
<protein>
    <submittedName>
        <fullName evidence="2">Uncharacterized protein</fullName>
    </submittedName>
</protein>
<keyword evidence="1" id="KW-0812">Transmembrane</keyword>
<dbReference type="EMBL" id="JABEZY010000001">
    <property type="protein sequence ID" value="MBA0732804.1"/>
    <property type="molecule type" value="Genomic_DNA"/>
</dbReference>
<accession>A0A7J9BB30</accession>
<keyword evidence="3" id="KW-1185">Reference proteome</keyword>
<evidence type="ECO:0000256" key="1">
    <source>
        <dbReference type="SAM" id="Phobius"/>
    </source>
</evidence>
<comment type="caution">
    <text evidence="2">The sequence shown here is derived from an EMBL/GenBank/DDBJ whole genome shotgun (WGS) entry which is preliminary data.</text>
</comment>
<keyword evidence="1" id="KW-0472">Membrane</keyword>
<organism evidence="2 3">
    <name type="scientific">Gossypium gossypioides</name>
    <name type="common">Mexican cotton</name>
    <name type="synonym">Selera gossypioides</name>
    <dbReference type="NCBI Taxonomy" id="34282"/>
    <lineage>
        <taxon>Eukaryota</taxon>
        <taxon>Viridiplantae</taxon>
        <taxon>Streptophyta</taxon>
        <taxon>Embryophyta</taxon>
        <taxon>Tracheophyta</taxon>
        <taxon>Spermatophyta</taxon>
        <taxon>Magnoliopsida</taxon>
        <taxon>eudicotyledons</taxon>
        <taxon>Gunneridae</taxon>
        <taxon>Pentapetalae</taxon>
        <taxon>rosids</taxon>
        <taxon>malvids</taxon>
        <taxon>Malvales</taxon>
        <taxon>Malvaceae</taxon>
        <taxon>Malvoideae</taxon>
        <taxon>Gossypium</taxon>
    </lineage>
</organism>
<dbReference type="AlphaFoldDB" id="A0A7J9BB30"/>
<keyword evidence="1" id="KW-1133">Transmembrane helix</keyword>
<dbReference type="Proteomes" id="UP000593579">
    <property type="component" value="Unassembled WGS sequence"/>
</dbReference>
<name>A0A7J9BB30_GOSGO</name>
<proteinExistence type="predicted"/>
<evidence type="ECO:0000313" key="2">
    <source>
        <dbReference type="EMBL" id="MBA0732804.1"/>
    </source>
</evidence>
<reference evidence="2 3" key="1">
    <citation type="journal article" date="2019" name="Genome Biol. Evol.">
        <title>Insights into the evolution of the New World diploid cottons (Gossypium, subgenus Houzingenia) based on genome sequencing.</title>
        <authorList>
            <person name="Grover C.E."/>
            <person name="Arick M.A. 2nd"/>
            <person name="Thrash A."/>
            <person name="Conover J.L."/>
            <person name="Sanders W.S."/>
            <person name="Peterson D.G."/>
            <person name="Frelichowski J.E."/>
            <person name="Scheffler J.A."/>
            <person name="Scheffler B.E."/>
            <person name="Wendel J.F."/>
        </authorList>
    </citation>
    <scope>NUCLEOTIDE SEQUENCE [LARGE SCALE GENOMIC DNA]</scope>
    <source>
        <strain evidence="2">5</strain>
        <tissue evidence="2">Leaf</tissue>
    </source>
</reference>
<sequence>MLSKTALPLILFLVVVALIIGFLLESILIALTRSRTSYALWI</sequence>